<reference evidence="2 3" key="1">
    <citation type="submission" date="2007-05" db="EMBL/GenBank/DDBJ databases">
        <title>Complete sequence of chromosome of Acidiphilium cryptum JF-5.</title>
        <authorList>
            <consortium name="US DOE Joint Genome Institute"/>
            <person name="Copeland A."/>
            <person name="Lucas S."/>
            <person name="Lapidus A."/>
            <person name="Barry K."/>
            <person name="Detter J.C."/>
            <person name="Glavina del Rio T."/>
            <person name="Hammon N."/>
            <person name="Israni S."/>
            <person name="Dalin E."/>
            <person name="Tice H."/>
            <person name="Pitluck S."/>
            <person name="Sims D."/>
            <person name="Brettin T."/>
            <person name="Bruce D."/>
            <person name="Han C."/>
            <person name="Schmutz J."/>
            <person name="Larimer F."/>
            <person name="Land M."/>
            <person name="Hauser L."/>
            <person name="Kyrpides N."/>
            <person name="Kim E."/>
            <person name="Magnuson T."/>
            <person name="Richardson P."/>
        </authorList>
    </citation>
    <scope>NUCLEOTIDE SEQUENCE [LARGE SCALE GENOMIC DNA]</scope>
    <source>
        <strain evidence="2 3">JF-5</strain>
    </source>
</reference>
<dbReference type="InterPro" id="IPR002145">
    <property type="entry name" value="CopG"/>
</dbReference>
<dbReference type="RefSeq" id="WP_011941779.1">
    <property type="nucleotide sequence ID" value="NC_009484.1"/>
</dbReference>
<dbReference type="HOGENOM" id="CLU_2434132_0_0_5"/>
<feature type="domain" description="Ribbon-helix-helix protein CopG" evidence="1">
    <location>
        <begin position="31"/>
        <end position="70"/>
    </location>
</feature>
<dbReference type="EMBL" id="CP000697">
    <property type="protein sequence ID" value="ABQ30010.1"/>
    <property type="molecule type" value="Genomic_DNA"/>
</dbReference>
<dbReference type="CDD" id="cd21631">
    <property type="entry name" value="RHH_CopG_NikR-like"/>
    <property type="match status" value="1"/>
</dbReference>
<name>A5FWM8_ACICJ</name>
<gene>
    <name evidence="2" type="ordered locus">Acry_0791</name>
</gene>
<proteinExistence type="predicted"/>
<dbReference type="Proteomes" id="UP000000245">
    <property type="component" value="Chromosome"/>
</dbReference>
<evidence type="ECO:0000313" key="2">
    <source>
        <dbReference type="EMBL" id="ABQ30010.1"/>
    </source>
</evidence>
<dbReference type="GO" id="GO:0003677">
    <property type="term" value="F:DNA binding"/>
    <property type="evidence" value="ECO:0007669"/>
    <property type="project" value="UniProtKB-KW"/>
</dbReference>
<dbReference type="AlphaFoldDB" id="A5FWM8"/>
<organism evidence="2 3">
    <name type="scientific">Acidiphilium cryptum (strain JF-5)</name>
    <dbReference type="NCBI Taxonomy" id="349163"/>
    <lineage>
        <taxon>Bacteria</taxon>
        <taxon>Pseudomonadati</taxon>
        <taxon>Pseudomonadota</taxon>
        <taxon>Alphaproteobacteria</taxon>
        <taxon>Acetobacterales</taxon>
        <taxon>Acidocellaceae</taxon>
        <taxon>Acidiphilium</taxon>
    </lineage>
</organism>
<keyword evidence="2" id="KW-0238">DNA-binding</keyword>
<accession>A5FWM8</accession>
<protein>
    <submittedName>
        <fullName evidence="2">CopG domain protein DNA-binding domain protein</fullName>
    </submittedName>
</protein>
<dbReference type="eggNOG" id="ENOG502ZSMY">
    <property type="taxonomic scope" value="Bacteria"/>
</dbReference>
<sequence length="90" mass="10278">MTVPHAQGKIEAECCTLQQTVQKSDMAAKQRVTVNLTDEEYEALSLLSQRNRVSLAWLGRQAIIEFLDRYADGQQQLPLVFTPRDRKSNK</sequence>
<keyword evidence="3" id="KW-1185">Reference proteome</keyword>
<evidence type="ECO:0000259" key="1">
    <source>
        <dbReference type="Pfam" id="PF01402"/>
    </source>
</evidence>
<dbReference type="KEGG" id="acr:Acry_0791"/>
<evidence type="ECO:0000313" key="3">
    <source>
        <dbReference type="Proteomes" id="UP000000245"/>
    </source>
</evidence>
<dbReference type="Pfam" id="PF01402">
    <property type="entry name" value="RHH_1"/>
    <property type="match status" value="1"/>
</dbReference>
<dbReference type="STRING" id="349163.Acry_0791"/>